<evidence type="ECO:0000313" key="3">
    <source>
        <dbReference type="Proteomes" id="UP000218231"/>
    </source>
</evidence>
<comment type="caution">
    <text evidence="2">The sequence shown here is derived from an EMBL/GenBank/DDBJ whole genome shotgun (WGS) entry which is preliminary data.</text>
</comment>
<proteinExistence type="predicted"/>
<accession>A0A2A2K8D9</accession>
<dbReference type="Proteomes" id="UP000218231">
    <property type="component" value="Unassembled WGS sequence"/>
</dbReference>
<keyword evidence="3" id="KW-1185">Reference proteome</keyword>
<name>A0A2A2K8D9_9BILA</name>
<feature type="compositionally biased region" description="Low complexity" evidence="1">
    <location>
        <begin position="171"/>
        <end position="184"/>
    </location>
</feature>
<sequence>MDARTARSSPANGCGWCASRTSRAYKRIILREGAVARPHQHRSAGHRRVLRHPEGIDVADRIVRPACLYRHHVVIDRDGSGQRASVPERHAVRCVDIDHPAAPQRNLGPRLRLDPPARQGFARASRRRRDHNRGEQQRAHRHKLPPSISGASSTRLAVAASPHCAASLVDTSASSSTGFSTAGGRMRRVPFV</sequence>
<feature type="region of interest" description="Disordered" evidence="1">
    <location>
        <begin position="169"/>
        <end position="192"/>
    </location>
</feature>
<dbReference type="AlphaFoldDB" id="A0A2A2K8D9"/>
<gene>
    <name evidence="2" type="ORF">WR25_07702</name>
</gene>
<evidence type="ECO:0000313" key="2">
    <source>
        <dbReference type="EMBL" id="PAV70191.1"/>
    </source>
</evidence>
<feature type="region of interest" description="Disordered" evidence="1">
    <location>
        <begin position="99"/>
        <end position="155"/>
    </location>
</feature>
<protein>
    <submittedName>
        <fullName evidence="2">Uncharacterized protein</fullName>
    </submittedName>
</protein>
<organism evidence="2 3">
    <name type="scientific">Diploscapter pachys</name>
    <dbReference type="NCBI Taxonomy" id="2018661"/>
    <lineage>
        <taxon>Eukaryota</taxon>
        <taxon>Metazoa</taxon>
        <taxon>Ecdysozoa</taxon>
        <taxon>Nematoda</taxon>
        <taxon>Chromadorea</taxon>
        <taxon>Rhabditida</taxon>
        <taxon>Rhabditina</taxon>
        <taxon>Rhabditomorpha</taxon>
        <taxon>Rhabditoidea</taxon>
        <taxon>Rhabditidae</taxon>
        <taxon>Diploscapter</taxon>
    </lineage>
</organism>
<evidence type="ECO:0000256" key="1">
    <source>
        <dbReference type="SAM" id="MobiDB-lite"/>
    </source>
</evidence>
<reference evidence="2 3" key="1">
    <citation type="journal article" date="2017" name="Curr. Biol.">
        <title>Genome architecture and evolution of a unichromosomal asexual nematode.</title>
        <authorList>
            <person name="Fradin H."/>
            <person name="Zegar C."/>
            <person name="Gutwein M."/>
            <person name="Lucas J."/>
            <person name="Kovtun M."/>
            <person name="Corcoran D."/>
            <person name="Baugh L.R."/>
            <person name="Kiontke K."/>
            <person name="Gunsalus K."/>
            <person name="Fitch D.H."/>
            <person name="Piano F."/>
        </authorList>
    </citation>
    <scope>NUCLEOTIDE SEQUENCE [LARGE SCALE GENOMIC DNA]</scope>
    <source>
        <strain evidence="2">PF1309</strain>
    </source>
</reference>
<dbReference type="EMBL" id="LIAE01009342">
    <property type="protein sequence ID" value="PAV70191.1"/>
    <property type="molecule type" value="Genomic_DNA"/>
</dbReference>